<evidence type="ECO:0000313" key="6">
    <source>
        <dbReference type="EMBL" id="MBB6555688.1"/>
    </source>
</evidence>
<sequence length="196" mass="20637">MSQSPARNRRADARRSRSAILAAAVELLDIDPDASVDAIATAAGVSRQTVYAHFPSRDRLLAAVLDHLTEETVAAMEAAGPGSGPAAEALLRLLDAADRTAGRHPALLPRLAALPVTSQDDQARHAPVAELLERVIRRGQAAGEFDAEMPAEWLVAVTIRLAHAASEQATAGLMSKEESRRALHATLLRALGIAGP</sequence>
<dbReference type="PANTHER" id="PTHR30055">
    <property type="entry name" value="HTH-TYPE TRANSCRIPTIONAL REGULATOR RUTR"/>
    <property type="match status" value="1"/>
</dbReference>
<accession>A0A7X0U5C2</accession>
<gene>
    <name evidence="6" type="ORF">HD593_010483</name>
</gene>
<dbReference type="SUPFAM" id="SSF48498">
    <property type="entry name" value="Tetracyclin repressor-like, C-terminal domain"/>
    <property type="match status" value="1"/>
</dbReference>
<dbReference type="GO" id="GO:0003700">
    <property type="term" value="F:DNA-binding transcription factor activity"/>
    <property type="evidence" value="ECO:0007669"/>
    <property type="project" value="TreeGrafter"/>
</dbReference>
<keyword evidence="2 4" id="KW-0238">DNA-binding</keyword>
<dbReference type="Proteomes" id="UP000565579">
    <property type="component" value="Unassembled WGS sequence"/>
</dbReference>
<dbReference type="AlphaFoldDB" id="A0A7X0U5C2"/>
<dbReference type="InterPro" id="IPR009057">
    <property type="entry name" value="Homeodomain-like_sf"/>
</dbReference>
<protein>
    <submittedName>
        <fullName evidence="6">AcrR family transcriptional regulator</fullName>
    </submittedName>
</protein>
<evidence type="ECO:0000256" key="3">
    <source>
        <dbReference type="ARBA" id="ARBA00023163"/>
    </source>
</evidence>
<dbReference type="Pfam" id="PF00440">
    <property type="entry name" value="TetR_N"/>
    <property type="match status" value="1"/>
</dbReference>
<comment type="caution">
    <text evidence="6">The sequence shown here is derived from an EMBL/GenBank/DDBJ whole genome shotgun (WGS) entry which is preliminary data.</text>
</comment>
<dbReference type="RefSeq" id="WP_185110246.1">
    <property type="nucleotide sequence ID" value="NZ_BAAAXY010000208.1"/>
</dbReference>
<dbReference type="InterPro" id="IPR050109">
    <property type="entry name" value="HTH-type_TetR-like_transc_reg"/>
</dbReference>
<evidence type="ECO:0000256" key="1">
    <source>
        <dbReference type="ARBA" id="ARBA00023015"/>
    </source>
</evidence>
<feature type="DNA-binding region" description="H-T-H motif" evidence="4">
    <location>
        <begin position="35"/>
        <end position="54"/>
    </location>
</feature>
<dbReference type="GO" id="GO:0000976">
    <property type="term" value="F:transcription cis-regulatory region binding"/>
    <property type="evidence" value="ECO:0007669"/>
    <property type="project" value="TreeGrafter"/>
</dbReference>
<evidence type="ECO:0000256" key="4">
    <source>
        <dbReference type="PROSITE-ProRule" id="PRU00335"/>
    </source>
</evidence>
<feature type="domain" description="HTH tetR-type" evidence="5">
    <location>
        <begin position="14"/>
        <end position="72"/>
    </location>
</feature>
<dbReference type="PANTHER" id="PTHR30055:SF234">
    <property type="entry name" value="HTH-TYPE TRANSCRIPTIONAL REGULATOR BETI"/>
    <property type="match status" value="1"/>
</dbReference>
<evidence type="ECO:0000259" key="5">
    <source>
        <dbReference type="PROSITE" id="PS50977"/>
    </source>
</evidence>
<dbReference type="EMBL" id="JACHMI010000001">
    <property type="protein sequence ID" value="MBB6555688.1"/>
    <property type="molecule type" value="Genomic_DNA"/>
</dbReference>
<name>A0A7X0U5C2_9ACTN</name>
<keyword evidence="3" id="KW-0804">Transcription</keyword>
<evidence type="ECO:0000256" key="2">
    <source>
        <dbReference type="ARBA" id="ARBA00023125"/>
    </source>
</evidence>
<keyword evidence="7" id="KW-1185">Reference proteome</keyword>
<organism evidence="6 7">
    <name type="scientific">Nonomuraea rubra</name>
    <dbReference type="NCBI Taxonomy" id="46180"/>
    <lineage>
        <taxon>Bacteria</taxon>
        <taxon>Bacillati</taxon>
        <taxon>Actinomycetota</taxon>
        <taxon>Actinomycetes</taxon>
        <taxon>Streptosporangiales</taxon>
        <taxon>Streptosporangiaceae</taxon>
        <taxon>Nonomuraea</taxon>
    </lineage>
</organism>
<reference evidence="6 7" key="1">
    <citation type="submission" date="2020-08" db="EMBL/GenBank/DDBJ databases">
        <title>Sequencing the genomes of 1000 actinobacteria strains.</title>
        <authorList>
            <person name="Klenk H.-P."/>
        </authorList>
    </citation>
    <scope>NUCLEOTIDE SEQUENCE [LARGE SCALE GENOMIC DNA]</scope>
    <source>
        <strain evidence="6 7">DSM 43768</strain>
    </source>
</reference>
<dbReference type="PROSITE" id="PS50977">
    <property type="entry name" value="HTH_TETR_2"/>
    <property type="match status" value="1"/>
</dbReference>
<dbReference type="Gene3D" id="1.10.357.10">
    <property type="entry name" value="Tetracycline Repressor, domain 2"/>
    <property type="match status" value="1"/>
</dbReference>
<dbReference type="InterPro" id="IPR001647">
    <property type="entry name" value="HTH_TetR"/>
</dbReference>
<dbReference type="InterPro" id="IPR036271">
    <property type="entry name" value="Tet_transcr_reg_TetR-rel_C_sf"/>
</dbReference>
<keyword evidence="1" id="KW-0805">Transcription regulation</keyword>
<evidence type="ECO:0000313" key="7">
    <source>
        <dbReference type="Proteomes" id="UP000565579"/>
    </source>
</evidence>
<proteinExistence type="predicted"/>
<dbReference type="SUPFAM" id="SSF46689">
    <property type="entry name" value="Homeodomain-like"/>
    <property type="match status" value="1"/>
</dbReference>